<evidence type="ECO:0000259" key="1">
    <source>
        <dbReference type="Pfam" id="PF10124"/>
    </source>
</evidence>
<comment type="caution">
    <text evidence="2">The sequence shown here is derived from an EMBL/GenBank/DDBJ whole genome shotgun (WGS) entry which is preliminary data.</text>
</comment>
<evidence type="ECO:0000313" key="2">
    <source>
        <dbReference type="EMBL" id="KKL15237.1"/>
    </source>
</evidence>
<organism evidence="2">
    <name type="scientific">marine sediment metagenome</name>
    <dbReference type="NCBI Taxonomy" id="412755"/>
    <lineage>
        <taxon>unclassified sequences</taxon>
        <taxon>metagenomes</taxon>
        <taxon>ecological metagenomes</taxon>
    </lineage>
</organism>
<dbReference type="EMBL" id="LAZR01040139">
    <property type="protein sequence ID" value="KKL15237.1"/>
    <property type="molecule type" value="Genomic_DNA"/>
</dbReference>
<protein>
    <recommendedName>
        <fullName evidence="1">Bacteriophage Mu GpT domain-containing protein</fullName>
    </recommendedName>
</protein>
<dbReference type="AlphaFoldDB" id="A0A0F9BN48"/>
<sequence length="148" mass="16953">ASDTGITLTEVNLETARIAFRQQLDDKQMRIQAMPNKLIVPVDLDKDARIITGSTMRPGTADNDINVYKGTLQVIPWEYLTLNNTLWFLMDSKLHKVNWFWRVKPEFKQDNAFDTGMALFKVRTRFSKGFSDWRGVWGSKGDGSAYSS</sequence>
<dbReference type="Pfam" id="PF10124">
    <property type="entry name" value="Mu-like_gpT"/>
    <property type="match status" value="1"/>
</dbReference>
<accession>A0A0F9BN48</accession>
<feature type="non-terminal residue" evidence="2">
    <location>
        <position position="1"/>
    </location>
</feature>
<feature type="domain" description="Bacteriophage Mu GpT" evidence="1">
    <location>
        <begin position="7"/>
        <end position="80"/>
    </location>
</feature>
<proteinExistence type="predicted"/>
<name>A0A0F9BN48_9ZZZZ</name>
<gene>
    <name evidence="2" type="ORF">LCGC14_2507600</name>
</gene>
<reference evidence="2" key="1">
    <citation type="journal article" date="2015" name="Nature">
        <title>Complex archaea that bridge the gap between prokaryotes and eukaryotes.</title>
        <authorList>
            <person name="Spang A."/>
            <person name="Saw J.H."/>
            <person name="Jorgensen S.L."/>
            <person name="Zaremba-Niedzwiedzka K."/>
            <person name="Martijn J."/>
            <person name="Lind A.E."/>
            <person name="van Eijk R."/>
            <person name="Schleper C."/>
            <person name="Guy L."/>
            <person name="Ettema T.J."/>
        </authorList>
    </citation>
    <scope>NUCLEOTIDE SEQUENCE</scope>
</reference>
<dbReference type="InterPro" id="IPR018774">
    <property type="entry name" value="Phage_Mu_GpT"/>
</dbReference>